<protein>
    <recommendedName>
        <fullName evidence="5">StbA</fullName>
    </recommendedName>
</protein>
<dbReference type="Gene3D" id="3.30.420.40">
    <property type="match status" value="1"/>
</dbReference>
<dbReference type="RefSeq" id="WP_095759623.1">
    <property type="nucleotide sequence ID" value="NZ_JBHGVG010000003.1"/>
</dbReference>
<dbReference type="EMBL" id="LXZO01000102">
    <property type="protein sequence ID" value="PAY45604.1"/>
    <property type="molecule type" value="Genomic_DNA"/>
</dbReference>
<dbReference type="SUPFAM" id="SSF53067">
    <property type="entry name" value="Actin-like ATPase domain"/>
    <property type="match status" value="2"/>
</dbReference>
<dbReference type="InterPro" id="IPR043129">
    <property type="entry name" value="ATPase_NBD"/>
</dbReference>
<accession>A0A9X6S3V4</accession>
<dbReference type="AlphaFoldDB" id="A0A9X6S3V4"/>
<evidence type="ECO:0000313" key="4">
    <source>
        <dbReference type="Proteomes" id="UP000218139"/>
    </source>
</evidence>
<reference evidence="3 4" key="1">
    <citation type="submission" date="2016-05" db="EMBL/GenBank/DDBJ databases">
        <authorList>
            <person name="Lee J.-Y."/>
            <person name="Kim E.B."/>
            <person name="Choi Y.-J."/>
        </authorList>
    </citation>
    <scope>NUCLEOTIDE SEQUENCE [LARGE SCALE GENOMIC DNA]</scope>
    <source>
        <strain evidence="3 4">KLA006</strain>
    </source>
</reference>
<dbReference type="CDD" id="cd24021">
    <property type="entry name" value="ASKHA_NBD_ParM_Psk41-like"/>
    <property type="match status" value="1"/>
</dbReference>
<feature type="domain" description="Alp7A-like C-terminal" evidence="2">
    <location>
        <begin position="202"/>
        <end position="334"/>
    </location>
</feature>
<organism evidence="3 4">
    <name type="scientific">Ligilactobacillus salivarius</name>
    <dbReference type="NCBI Taxonomy" id="1624"/>
    <lineage>
        <taxon>Bacteria</taxon>
        <taxon>Bacillati</taxon>
        <taxon>Bacillota</taxon>
        <taxon>Bacilli</taxon>
        <taxon>Lactobacillales</taxon>
        <taxon>Lactobacillaceae</taxon>
        <taxon>Ligilactobacillus</taxon>
    </lineage>
</organism>
<evidence type="ECO:0000259" key="2">
    <source>
        <dbReference type="Pfam" id="PF22128"/>
    </source>
</evidence>
<proteinExistence type="predicted"/>
<gene>
    <name evidence="3" type="ORF">A8C52_09055</name>
</gene>
<evidence type="ECO:0000313" key="3">
    <source>
        <dbReference type="EMBL" id="PAY45604.1"/>
    </source>
</evidence>
<sequence length="368" mass="41047">MTQKKNQPTNFFALDIGNKQSKLKNSKDSYVFPSSLINQRDVASVFSTSKPDGVIDLSLNGDTQKYYWGAGILNYSQDKIQDSLGFEGRYQRNIYRLLNEFALAFLAKDYIESELTAVSVIAGVPTGDYNKETVDEIKSIFLEKDGQDFKPRRHLVTVDGKEVIVRVVQVLVVPQPIGTFYDVVLNDELKPNSNNVALNRVGIIDVGGGTLLLDQIINANLDRQARLQLPTGADTLYNSVKSLIELELGISPDVHKIEAMVRDGLERGFDNAKFVYKQSANNIFDITELVLGEIDHYTSNVIDKVYGAFKNIAEIDTLLVTGGTSNILNHDMFEKAFAKQAAVVFVDNAEYANVNGFLKYDKYLNSNM</sequence>
<name>A0A9X6S3V4_9LACO</name>
<comment type="caution">
    <text evidence="3">The sequence shown here is derived from an EMBL/GenBank/DDBJ whole genome shotgun (WGS) entry which is preliminary data.</text>
</comment>
<dbReference type="Pfam" id="PF17989">
    <property type="entry name" value="ALP_N"/>
    <property type="match status" value="1"/>
</dbReference>
<dbReference type="Pfam" id="PF22128">
    <property type="entry name" value="Alp7A_like_C"/>
    <property type="match status" value="1"/>
</dbReference>
<dbReference type="Proteomes" id="UP000218139">
    <property type="component" value="Unassembled WGS sequence"/>
</dbReference>
<evidence type="ECO:0008006" key="5">
    <source>
        <dbReference type="Google" id="ProtNLM"/>
    </source>
</evidence>
<feature type="domain" description="Actin-like protein N-terminal" evidence="1">
    <location>
        <begin position="13"/>
        <end position="178"/>
    </location>
</feature>
<evidence type="ECO:0000259" key="1">
    <source>
        <dbReference type="Pfam" id="PF17989"/>
    </source>
</evidence>
<dbReference type="InterPro" id="IPR040607">
    <property type="entry name" value="ALP_N"/>
</dbReference>
<dbReference type="InterPro" id="IPR054368">
    <property type="entry name" value="Alp7A-like_C"/>
</dbReference>